<dbReference type="RefSeq" id="WP_124908797.1">
    <property type="nucleotide sequence ID" value="NZ_RQJP01000004.1"/>
</dbReference>
<dbReference type="AlphaFoldDB" id="A0A3P1CHU4"/>
<gene>
    <name evidence="2" type="ORF">EHT87_22000</name>
</gene>
<dbReference type="OrthoDB" id="1115009at2"/>
<dbReference type="Pfam" id="PF14054">
    <property type="entry name" value="DUF4249"/>
    <property type="match status" value="1"/>
</dbReference>
<proteinExistence type="predicted"/>
<protein>
    <submittedName>
        <fullName evidence="2">DUF4249 domain-containing protein</fullName>
    </submittedName>
</protein>
<keyword evidence="3" id="KW-1185">Reference proteome</keyword>
<accession>A0A3P1CHU4</accession>
<sequence length="313" mass="34558">MRLILPLFLLLVLTACESLVNEVDPDKLPKVDKKIVVQCYISPQDTLLKATVSLSKAVLGTNDNTYFADYKVTLSEGNRSIELKFNQALFAFVADPGQFPIETGKTYRLRVQGQQQSVEAVCTVPPPVTLTSIKLDSVRRSDGPSGSPPWEYYIRASWQDPAGAVNFYRLAGDYEFLQVTTNSSPGRPPTQNSQWNLNQIGFQNNNSLISDQGQDGQVLTSQRGYIYISSYAYSSSSGGSVYTYSSVAKRPITISVYLLHVDPAYYSYHHALELQNAIENNPFAEPVLIPGNIQGGLGCFGAYNRTTKTVVLK</sequence>
<reference evidence="2 3" key="1">
    <citation type="submission" date="2018-11" db="EMBL/GenBank/DDBJ databases">
        <authorList>
            <person name="Zhou Z."/>
            <person name="Wang G."/>
        </authorList>
    </citation>
    <scope>NUCLEOTIDE SEQUENCE [LARGE SCALE GENOMIC DNA]</scope>
    <source>
        <strain evidence="2 3">KCTC42998</strain>
    </source>
</reference>
<comment type="caution">
    <text evidence="2">The sequence shown here is derived from an EMBL/GenBank/DDBJ whole genome shotgun (WGS) entry which is preliminary data.</text>
</comment>
<keyword evidence="1" id="KW-0732">Signal</keyword>
<dbReference type="Proteomes" id="UP000274271">
    <property type="component" value="Unassembled WGS sequence"/>
</dbReference>
<dbReference type="EMBL" id="RQJP01000004">
    <property type="protein sequence ID" value="RRB12847.1"/>
    <property type="molecule type" value="Genomic_DNA"/>
</dbReference>
<name>A0A3P1CHU4_9BACT</name>
<organism evidence="2 3">
    <name type="scientific">Larkinella knui</name>
    <dbReference type="NCBI Taxonomy" id="2025310"/>
    <lineage>
        <taxon>Bacteria</taxon>
        <taxon>Pseudomonadati</taxon>
        <taxon>Bacteroidota</taxon>
        <taxon>Cytophagia</taxon>
        <taxon>Cytophagales</taxon>
        <taxon>Spirosomataceae</taxon>
        <taxon>Larkinella</taxon>
    </lineage>
</organism>
<evidence type="ECO:0000256" key="1">
    <source>
        <dbReference type="SAM" id="SignalP"/>
    </source>
</evidence>
<feature type="chain" id="PRO_5017983425" evidence="1">
    <location>
        <begin position="21"/>
        <end position="313"/>
    </location>
</feature>
<dbReference type="InterPro" id="IPR025345">
    <property type="entry name" value="DUF4249"/>
</dbReference>
<evidence type="ECO:0000313" key="3">
    <source>
        <dbReference type="Proteomes" id="UP000274271"/>
    </source>
</evidence>
<feature type="signal peptide" evidence="1">
    <location>
        <begin position="1"/>
        <end position="20"/>
    </location>
</feature>
<evidence type="ECO:0000313" key="2">
    <source>
        <dbReference type="EMBL" id="RRB12847.1"/>
    </source>
</evidence>
<dbReference type="PROSITE" id="PS51257">
    <property type="entry name" value="PROKAR_LIPOPROTEIN"/>
    <property type="match status" value="1"/>
</dbReference>